<evidence type="ECO:0000256" key="4">
    <source>
        <dbReference type="ARBA" id="ARBA00012251"/>
    </source>
</evidence>
<feature type="compositionally biased region" description="Basic residues" evidence="16">
    <location>
        <begin position="777"/>
        <end position="786"/>
    </location>
</feature>
<dbReference type="Proteomes" id="UP000288216">
    <property type="component" value="Unassembled WGS sequence"/>
</dbReference>
<evidence type="ECO:0000256" key="15">
    <source>
        <dbReference type="PROSITE-ProRule" id="PRU00175"/>
    </source>
</evidence>
<dbReference type="OrthoDB" id="1431934at2759"/>
<dbReference type="GO" id="GO:0008270">
    <property type="term" value="F:zinc ion binding"/>
    <property type="evidence" value="ECO:0007669"/>
    <property type="project" value="UniProtKB-KW"/>
</dbReference>
<feature type="region of interest" description="Disordered" evidence="16">
    <location>
        <begin position="729"/>
        <end position="748"/>
    </location>
</feature>
<dbReference type="STRING" id="75743.A0A401NIV9"/>
<keyword evidence="21" id="KW-1185">Reference proteome</keyword>
<accession>A0A401NIV9</accession>
<feature type="region of interest" description="Disordered" evidence="16">
    <location>
        <begin position="753"/>
        <end position="789"/>
    </location>
</feature>
<feature type="domain" description="RING-type" evidence="18">
    <location>
        <begin position="199"/>
        <end position="247"/>
    </location>
</feature>
<evidence type="ECO:0000256" key="10">
    <source>
        <dbReference type="ARBA" id="ARBA00022786"/>
    </source>
</evidence>
<sequence>MSGRAEGCGEVAGGSRISDLTEKRGEVKSGEGREFREVARQREQISWSVGGDSWNIFFTNKLPCDHPFDEEHGLALGVSPFCSQFPGLEPSRSAREMSLHRNQQMGSDRDLQSSASSVSLPSVKKAPKKRRLSLGSLFRRKKESKRKSRDLNGGVDGIASIESIHSELCNDKNSILSACGSSESATASTDKQNGDFLECPLCLLRLCRDKFPEIMTCPHRSCADCLRQYLRIEISESRVNISCPECTERFNPHDIQLILNDDVLMEKYEEFMLRRWLVADPDCRWCPTPDCGYAVIAFGCASCPKLTCAREGCSTEFCYHCKQIWHPNQTCDAARQQRAQSLRLRTMRSSSISYSQESGAAGTENWTLRRYVQDEISGRKGLPEINSLLVNQILPSRSTADDIKPCPRCAAYIIKMNDGSCNHMTCAVCGCEFCWLCMKEISDLHYLSPSGCTFWGKKPWSRKKKILWQLGTLVGAPVGIALIAGIAIPAMIIGIPVYVGRKIHNRYEGKDISKHKRNLAITGGVTLSVIVSPVVAAVTVGIGVPIMLAYVYGVVPISLCRSGGCGVSAGTGKGVRIEFDDENDNAGGGNAALDTTFVVEARNNPSIGEGSVGGLTGSLSASGSHMDRIGAIRDNLSETASTMALAGASITGSLSGSVMANCFNRLEVQADIQKERYSLSGESGTVSIGTISDNASTRAMAGSIINSYNPLDREGNSLEVQVDIESKPAKFRHNSGSSSVEDSSVPGRNIAILPTAPVADSRSSASKWPKETTAKKCNGKLQKRGSMKINETREEMDAQLLEQRSTNSSEFDSPSLSDSIPSVADSHSSHFSEFSGSDMESMKTSCSHGSSDYHSRFSAVSPLPEVENDRLETCPSQGGLLASVATGPSADVLQLSFIAEENGAATSAVPNYAIEEAENITNNNQQEQTSAIHTEI</sequence>
<feature type="transmembrane region" description="Helical" evidence="17">
    <location>
        <begin position="519"/>
        <end position="552"/>
    </location>
</feature>
<dbReference type="InterPro" id="IPR044066">
    <property type="entry name" value="TRIAD_supradom"/>
</dbReference>
<dbReference type="SUPFAM" id="SSF57850">
    <property type="entry name" value="RING/U-box"/>
    <property type="match status" value="3"/>
</dbReference>
<dbReference type="Gene3D" id="2.20.25.20">
    <property type="match status" value="1"/>
</dbReference>
<dbReference type="Gene3D" id="1.20.120.1750">
    <property type="match status" value="1"/>
</dbReference>
<dbReference type="Gene3D" id="3.30.40.10">
    <property type="entry name" value="Zinc/RING finger domain, C3HC4 (zinc finger)"/>
    <property type="match status" value="1"/>
</dbReference>
<feature type="region of interest" description="Disordered" evidence="16">
    <location>
        <begin position="801"/>
        <end position="847"/>
    </location>
</feature>
<feature type="domain" description="RING-type" evidence="19">
    <location>
        <begin position="195"/>
        <end position="456"/>
    </location>
</feature>
<dbReference type="Pfam" id="PF01485">
    <property type="entry name" value="IBR"/>
    <property type="match status" value="2"/>
</dbReference>
<evidence type="ECO:0000259" key="18">
    <source>
        <dbReference type="PROSITE" id="PS50089"/>
    </source>
</evidence>
<dbReference type="InterPro" id="IPR031127">
    <property type="entry name" value="E3_UB_ligase_RBR"/>
</dbReference>
<dbReference type="EMBL" id="BFAA01006307">
    <property type="protein sequence ID" value="GCB60821.1"/>
    <property type="molecule type" value="Genomic_DNA"/>
</dbReference>
<dbReference type="FunFam" id="2.20.25.20:FF:000004">
    <property type="entry name" value="RBR-type E3 ubiquitin transferase"/>
    <property type="match status" value="1"/>
</dbReference>
<feature type="compositionally biased region" description="Low complexity" evidence="16">
    <location>
        <begin position="808"/>
        <end position="819"/>
    </location>
</feature>
<keyword evidence="5" id="KW-0808">Transferase</keyword>
<dbReference type="InterPro" id="IPR001841">
    <property type="entry name" value="Znf_RING"/>
</dbReference>
<dbReference type="CDD" id="cd16775">
    <property type="entry name" value="RING-HC_RBR_RNF19A"/>
    <property type="match status" value="1"/>
</dbReference>
<dbReference type="GO" id="GO:0061630">
    <property type="term" value="F:ubiquitin protein ligase activity"/>
    <property type="evidence" value="ECO:0007669"/>
    <property type="project" value="UniProtKB-EC"/>
</dbReference>
<evidence type="ECO:0000256" key="13">
    <source>
        <dbReference type="ARBA" id="ARBA00023136"/>
    </source>
</evidence>
<evidence type="ECO:0000256" key="11">
    <source>
        <dbReference type="ARBA" id="ARBA00022833"/>
    </source>
</evidence>
<comment type="subcellular location">
    <subcellularLocation>
        <location evidence="2">Membrane</location>
        <topology evidence="2">Multi-pass membrane protein</topology>
    </subcellularLocation>
</comment>
<dbReference type="SMART" id="SM00647">
    <property type="entry name" value="IBR"/>
    <property type="match status" value="2"/>
</dbReference>
<gene>
    <name evidence="20" type="ORF">scyTo_0012805</name>
</gene>
<evidence type="ECO:0000256" key="17">
    <source>
        <dbReference type="SAM" id="Phobius"/>
    </source>
</evidence>
<evidence type="ECO:0000256" key="5">
    <source>
        <dbReference type="ARBA" id="ARBA00022679"/>
    </source>
</evidence>
<dbReference type="OMA" id="CYESHIR"/>
<feature type="region of interest" description="Disordered" evidence="16">
    <location>
        <begin position="97"/>
        <end position="129"/>
    </location>
</feature>
<feature type="compositionally biased region" description="Low complexity" evidence="16">
    <location>
        <begin position="113"/>
        <end position="124"/>
    </location>
</feature>
<evidence type="ECO:0000313" key="21">
    <source>
        <dbReference type="Proteomes" id="UP000288216"/>
    </source>
</evidence>
<keyword evidence="11" id="KW-0862">Zinc</keyword>
<comment type="catalytic activity">
    <reaction evidence="1">
        <text>[E2 ubiquitin-conjugating enzyme]-S-ubiquitinyl-L-cysteine + [acceptor protein]-L-lysine = [E2 ubiquitin-conjugating enzyme]-L-cysteine + [acceptor protein]-N(6)-ubiquitinyl-L-lysine.</text>
        <dbReference type="EC" id="2.3.2.31"/>
    </reaction>
</comment>
<keyword evidence="6 17" id="KW-0812">Transmembrane</keyword>
<dbReference type="GO" id="GO:0016020">
    <property type="term" value="C:membrane"/>
    <property type="evidence" value="ECO:0007669"/>
    <property type="project" value="UniProtKB-SubCell"/>
</dbReference>
<dbReference type="InterPro" id="IPR013083">
    <property type="entry name" value="Znf_RING/FYVE/PHD"/>
</dbReference>
<dbReference type="PROSITE" id="PS50089">
    <property type="entry name" value="ZF_RING_2"/>
    <property type="match status" value="1"/>
</dbReference>
<evidence type="ECO:0000256" key="7">
    <source>
        <dbReference type="ARBA" id="ARBA00022723"/>
    </source>
</evidence>
<feature type="compositionally biased region" description="Low complexity" evidence="16">
    <location>
        <begin position="735"/>
        <end position="744"/>
    </location>
</feature>
<evidence type="ECO:0000256" key="12">
    <source>
        <dbReference type="ARBA" id="ARBA00022989"/>
    </source>
</evidence>
<evidence type="ECO:0000256" key="6">
    <source>
        <dbReference type="ARBA" id="ARBA00022692"/>
    </source>
</evidence>
<comment type="similarity">
    <text evidence="14">Belongs to the RBR family. RNF19 subfamily.</text>
</comment>
<dbReference type="GO" id="GO:0016567">
    <property type="term" value="P:protein ubiquitination"/>
    <property type="evidence" value="ECO:0007669"/>
    <property type="project" value="InterPro"/>
</dbReference>
<keyword evidence="10" id="KW-0833">Ubl conjugation pathway</keyword>
<evidence type="ECO:0000259" key="19">
    <source>
        <dbReference type="PROSITE" id="PS51873"/>
    </source>
</evidence>
<evidence type="ECO:0000256" key="2">
    <source>
        <dbReference type="ARBA" id="ARBA00004141"/>
    </source>
</evidence>
<dbReference type="PANTHER" id="PTHR11685">
    <property type="entry name" value="RBR FAMILY RING FINGER AND IBR DOMAIN-CONTAINING"/>
    <property type="match status" value="1"/>
</dbReference>
<evidence type="ECO:0000256" key="9">
    <source>
        <dbReference type="ARBA" id="ARBA00022771"/>
    </source>
</evidence>
<keyword evidence="9 15" id="KW-0863">Zinc-finger</keyword>
<evidence type="ECO:0000256" key="3">
    <source>
        <dbReference type="ARBA" id="ARBA00004906"/>
    </source>
</evidence>
<dbReference type="CDD" id="cd20362">
    <property type="entry name" value="BRcat_RBR_RNF19A"/>
    <property type="match status" value="1"/>
</dbReference>
<reference evidence="20 21" key="1">
    <citation type="journal article" date="2018" name="Nat. Ecol. Evol.">
        <title>Shark genomes provide insights into elasmobranch evolution and the origin of vertebrates.</title>
        <authorList>
            <person name="Hara Y"/>
            <person name="Yamaguchi K"/>
            <person name="Onimaru K"/>
            <person name="Kadota M"/>
            <person name="Koyanagi M"/>
            <person name="Keeley SD"/>
            <person name="Tatsumi K"/>
            <person name="Tanaka K"/>
            <person name="Motone F"/>
            <person name="Kageyama Y"/>
            <person name="Nozu R"/>
            <person name="Adachi N"/>
            <person name="Nishimura O"/>
            <person name="Nakagawa R"/>
            <person name="Tanegashima C"/>
            <person name="Kiyatake I"/>
            <person name="Matsumoto R"/>
            <person name="Murakumo K"/>
            <person name="Nishida K"/>
            <person name="Terakita A"/>
            <person name="Kuratani S"/>
            <person name="Sato K"/>
            <person name="Hyodo S Kuraku.S."/>
        </authorList>
    </citation>
    <scope>NUCLEOTIDE SEQUENCE [LARGE SCALE GENOMIC DNA]</scope>
</reference>
<keyword evidence="7" id="KW-0479">Metal-binding</keyword>
<dbReference type="FunFam" id="3.30.40.10:FF:000052">
    <property type="entry name" value="RBR-type E3 ubiquitin transferase"/>
    <property type="match status" value="1"/>
</dbReference>
<evidence type="ECO:0000256" key="1">
    <source>
        <dbReference type="ARBA" id="ARBA00001798"/>
    </source>
</evidence>
<name>A0A401NIV9_SCYTO</name>
<feature type="region of interest" description="Disordered" evidence="16">
    <location>
        <begin position="1"/>
        <end position="31"/>
    </location>
</feature>
<evidence type="ECO:0000256" key="8">
    <source>
        <dbReference type="ARBA" id="ARBA00022737"/>
    </source>
</evidence>
<dbReference type="EC" id="2.3.2.31" evidence="4"/>
<organism evidence="20 21">
    <name type="scientific">Scyliorhinus torazame</name>
    <name type="common">Cloudy catshark</name>
    <name type="synonym">Catulus torazame</name>
    <dbReference type="NCBI Taxonomy" id="75743"/>
    <lineage>
        <taxon>Eukaryota</taxon>
        <taxon>Metazoa</taxon>
        <taxon>Chordata</taxon>
        <taxon>Craniata</taxon>
        <taxon>Vertebrata</taxon>
        <taxon>Chondrichthyes</taxon>
        <taxon>Elasmobranchii</taxon>
        <taxon>Galeomorphii</taxon>
        <taxon>Galeoidea</taxon>
        <taxon>Carcharhiniformes</taxon>
        <taxon>Scyliorhinidae</taxon>
        <taxon>Scyliorhinus</taxon>
    </lineage>
</organism>
<dbReference type="AlphaFoldDB" id="A0A401NIV9"/>
<comment type="caution">
    <text evidence="20">The sequence shown here is derived from an EMBL/GenBank/DDBJ whole genome shotgun (WGS) entry which is preliminary data.</text>
</comment>
<keyword evidence="8" id="KW-0677">Repeat</keyword>
<evidence type="ECO:0000256" key="16">
    <source>
        <dbReference type="SAM" id="MobiDB-lite"/>
    </source>
</evidence>
<dbReference type="FunFam" id="1.20.120.1750:FF:000001">
    <property type="entry name" value="RBR-type E3 ubiquitin transferase"/>
    <property type="match status" value="1"/>
</dbReference>
<keyword evidence="13 17" id="KW-0472">Membrane</keyword>
<dbReference type="InterPro" id="IPR002867">
    <property type="entry name" value="IBR_dom"/>
</dbReference>
<proteinExistence type="inferred from homology"/>
<feature type="compositionally biased region" description="Basic and acidic residues" evidence="16">
    <location>
        <begin position="19"/>
        <end position="31"/>
    </location>
</feature>
<evidence type="ECO:0000313" key="20">
    <source>
        <dbReference type="EMBL" id="GCB60821.1"/>
    </source>
</evidence>
<comment type="pathway">
    <text evidence="3">Protein modification; protein ubiquitination.</text>
</comment>
<dbReference type="CDD" id="cd20355">
    <property type="entry name" value="Rcat_RBR_RNF19"/>
    <property type="match status" value="1"/>
</dbReference>
<keyword evidence="12 17" id="KW-1133">Transmembrane helix</keyword>
<protein>
    <recommendedName>
        <fullName evidence="4">RBR-type E3 ubiquitin transferase</fullName>
        <ecNumber evidence="4">2.3.2.31</ecNumber>
    </recommendedName>
</protein>
<evidence type="ECO:0000256" key="14">
    <source>
        <dbReference type="ARBA" id="ARBA00061087"/>
    </source>
</evidence>
<feature type="transmembrane region" description="Helical" evidence="17">
    <location>
        <begin position="466"/>
        <end position="499"/>
    </location>
</feature>
<dbReference type="PROSITE" id="PS51873">
    <property type="entry name" value="TRIAD"/>
    <property type="match status" value="1"/>
</dbReference>